<dbReference type="AlphaFoldDB" id="X6MSZ5"/>
<dbReference type="SUPFAM" id="SSF117281">
    <property type="entry name" value="Kelch motif"/>
    <property type="match status" value="1"/>
</dbReference>
<dbReference type="Gene3D" id="2.120.10.80">
    <property type="entry name" value="Kelch-type beta propeller"/>
    <property type="match status" value="1"/>
</dbReference>
<protein>
    <submittedName>
        <fullName evidence="1">Uncharacterized protein</fullName>
    </submittedName>
</protein>
<evidence type="ECO:0000313" key="1">
    <source>
        <dbReference type="EMBL" id="ETO16572.1"/>
    </source>
</evidence>
<gene>
    <name evidence="1" type="ORF">RFI_20767</name>
</gene>
<dbReference type="Proteomes" id="UP000023152">
    <property type="component" value="Unassembled WGS sequence"/>
</dbReference>
<keyword evidence="2" id="KW-1185">Reference proteome</keyword>
<name>X6MSZ5_RETFI</name>
<sequence length="230" mass="26915">MALNDYSKIEQKLNLENSNSLFETLSPLPFPLCYPQCLIYKDEIIICGGYKKNECYSYHIIKDQYKYICSYPDNIILNGHCVIKIEKNNYDLNDITLLSFGGEKDKEKYTFIMKYKSIWEDNNNNKIKHINEWIPFINNNNNDNNNNNNINIGLKPDNYAGVRAIISGSNNHLLFIVYPSRNFCIFDLNKYQIIKNGYLPINAYLFLSKKFTTFKDILFSLKNDGCFILV</sequence>
<comment type="caution">
    <text evidence="1">The sequence shown here is derived from an EMBL/GenBank/DDBJ whole genome shotgun (WGS) entry which is preliminary data.</text>
</comment>
<accession>X6MSZ5</accession>
<dbReference type="EMBL" id="ASPP01018091">
    <property type="protein sequence ID" value="ETO16572.1"/>
    <property type="molecule type" value="Genomic_DNA"/>
</dbReference>
<organism evidence="1 2">
    <name type="scientific">Reticulomyxa filosa</name>
    <dbReference type="NCBI Taxonomy" id="46433"/>
    <lineage>
        <taxon>Eukaryota</taxon>
        <taxon>Sar</taxon>
        <taxon>Rhizaria</taxon>
        <taxon>Retaria</taxon>
        <taxon>Foraminifera</taxon>
        <taxon>Monothalamids</taxon>
        <taxon>Reticulomyxidae</taxon>
        <taxon>Reticulomyxa</taxon>
    </lineage>
</organism>
<evidence type="ECO:0000313" key="2">
    <source>
        <dbReference type="Proteomes" id="UP000023152"/>
    </source>
</evidence>
<dbReference type="InterPro" id="IPR015915">
    <property type="entry name" value="Kelch-typ_b-propeller"/>
</dbReference>
<reference evidence="1 2" key="1">
    <citation type="journal article" date="2013" name="Curr. Biol.">
        <title>The Genome of the Foraminiferan Reticulomyxa filosa.</title>
        <authorList>
            <person name="Glockner G."/>
            <person name="Hulsmann N."/>
            <person name="Schleicher M."/>
            <person name="Noegel A.A."/>
            <person name="Eichinger L."/>
            <person name="Gallinger C."/>
            <person name="Pawlowski J."/>
            <person name="Sierra R."/>
            <person name="Euteneuer U."/>
            <person name="Pillet L."/>
            <person name="Moustafa A."/>
            <person name="Platzer M."/>
            <person name="Groth M."/>
            <person name="Szafranski K."/>
            <person name="Schliwa M."/>
        </authorList>
    </citation>
    <scope>NUCLEOTIDE SEQUENCE [LARGE SCALE GENOMIC DNA]</scope>
</reference>
<proteinExistence type="predicted"/>